<accession>B8CB21</accession>
<name>B8CB21_THAPS</name>
<dbReference type="GeneID" id="7452981"/>
<protein>
    <submittedName>
        <fullName evidence="2">Uncharacterized protein</fullName>
    </submittedName>
</protein>
<reference evidence="2 3" key="1">
    <citation type="journal article" date="2004" name="Science">
        <title>The genome of the diatom Thalassiosira pseudonana: ecology, evolution, and metabolism.</title>
        <authorList>
            <person name="Armbrust E.V."/>
            <person name="Berges J.A."/>
            <person name="Bowler C."/>
            <person name="Green B.R."/>
            <person name="Martinez D."/>
            <person name="Putnam N.H."/>
            <person name="Zhou S."/>
            <person name="Allen A.E."/>
            <person name="Apt K.E."/>
            <person name="Bechner M."/>
            <person name="Brzezinski M.A."/>
            <person name="Chaal B.K."/>
            <person name="Chiovitti A."/>
            <person name="Davis A.K."/>
            <person name="Demarest M.S."/>
            <person name="Detter J.C."/>
            <person name="Glavina T."/>
            <person name="Goodstein D."/>
            <person name="Hadi M.Z."/>
            <person name="Hellsten U."/>
            <person name="Hildebrand M."/>
            <person name="Jenkins B.D."/>
            <person name="Jurka J."/>
            <person name="Kapitonov V.V."/>
            <person name="Kroger N."/>
            <person name="Lau W.W."/>
            <person name="Lane T.W."/>
            <person name="Larimer F.W."/>
            <person name="Lippmeier J.C."/>
            <person name="Lucas S."/>
            <person name="Medina M."/>
            <person name="Montsant A."/>
            <person name="Obornik M."/>
            <person name="Parker M.S."/>
            <person name="Palenik B."/>
            <person name="Pazour G.J."/>
            <person name="Richardson P.M."/>
            <person name="Rynearson T.A."/>
            <person name="Saito M.A."/>
            <person name="Schwartz D.C."/>
            <person name="Thamatrakoln K."/>
            <person name="Valentin K."/>
            <person name="Vardi A."/>
            <person name="Wilkerson F.P."/>
            <person name="Rokhsar D.S."/>
        </authorList>
    </citation>
    <scope>NUCLEOTIDE SEQUENCE [LARGE SCALE GENOMIC DNA]</scope>
    <source>
        <strain evidence="2 3">CCMP1335</strain>
    </source>
</reference>
<reference evidence="2 3" key="2">
    <citation type="journal article" date="2008" name="Nature">
        <title>The Phaeodactylum genome reveals the evolutionary history of diatom genomes.</title>
        <authorList>
            <person name="Bowler C."/>
            <person name="Allen A.E."/>
            <person name="Badger J.H."/>
            <person name="Grimwood J."/>
            <person name="Jabbari K."/>
            <person name="Kuo A."/>
            <person name="Maheswari U."/>
            <person name="Martens C."/>
            <person name="Maumus F."/>
            <person name="Otillar R.P."/>
            <person name="Rayko E."/>
            <person name="Salamov A."/>
            <person name="Vandepoele K."/>
            <person name="Beszteri B."/>
            <person name="Gruber A."/>
            <person name="Heijde M."/>
            <person name="Katinka M."/>
            <person name="Mock T."/>
            <person name="Valentin K."/>
            <person name="Verret F."/>
            <person name="Berges J.A."/>
            <person name="Brownlee C."/>
            <person name="Cadoret J.P."/>
            <person name="Chiovitti A."/>
            <person name="Choi C.J."/>
            <person name="Coesel S."/>
            <person name="De Martino A."/>
            <person name="Detter J.C."/>
            <person name="Durkin C."/>
            <person name="Falciatore A."/>
            <person name="Fournet J."/>
            <person name="Haruta M."/>
            <person name="Huysman M.J."/>
            <person name="Jenkins B.D."/>
            <person name="Jiroutova K."/>
            <person name="Jorgensen R.E."/>
            <person name="Joubert Y."/>
            <person name="Kaplan A."/>
            <person name="Kroger N."/>
            <person name="Kroth P.G."/>
            <person name="La Roche J."/>
            <person name="Lindquist E."/>
            <person name="Lommer M."/>
            <person name="Martin-Jezequel V."/>
            <person name="Lopez P.J."/>
            <person name="Lucas S."/>
            <person name="Mangogna M."/>
            <person name="McGinnis K."/>
            <person name="Medlin L.K."/>
            <person name="Montsant A."/>
            <person name="Oudot-Le Secq M.P."/>
            <person name="Napoli C."/>
            <person name="Obornik M."/>
            <person name="Parker M.S."/>
            <person name="Petit J.L."/>
            <person name="Porcel B.M."/>
            <person name="Poulsen N."/>
            <person name="Robison M."/>
            <person name="Rychlewski L."/>
            <person name="Rynearson T.A."/>
            <person name="Schmutz J."/>
            <person name="Shapiro H."/>
            <person name="Siaut M."/>
            <person name="Stanley M."/>
            <person name="Sussman M.R."/>
            <person name="Taylor A.R."/>
            <person name="Vardi A."/>
            <person name="von Dassow P."/>
            <person name="Vyverman W."/>
            <person name="Willis A."/>
            <person name="Wyrwicz L.S."/>
            <person name="Rokhsar D.S."/>
            <person name="Weissenbach J."/>
            <person name="Armbrust E.V."/>
            <person name="Green B.R."/>
            <person name="Van de Peer Y."/>
            <person name="Grigoriev I.V."/>
        </authorList>
    </citation>
    <scope>NUCLEOTIDE SEQUENCE [LARGE SCALE GENOMIC DNA]</scope>
    <source>
        <strain evidence="2 3">CCMP1335</strain>
    </source>
</reference>
<dbReference type="HOGENOM" id="CLU_1573810_0_0_1"/>
<dbReference type="InParanoid" id="B8CB21"/>
<evidence type="ECO:0000313" key="3">
    <source>
        <dbReference type="Proteomes" id="UP000001449"/>
    </source>
</evidence>
<proteinExistence type="predicted"/>
<feature type="compositionally biased region" description="Polar residues" evidence="1">
    <location>
        <begin position="110"/>
        <end position="119"/>
    </location>
</feature>
<dbReference type="PaxDb" id="35128-Thaps9342"/>
<dbReference type="AlphaFoldDB" id="B8CB21"/>
<dbReference type="KEGG" id="tps:THAPSDRAFT_9342"/>
<feature type="region of interest" description="Disordered" evidence="1">
    <location>
        <begin position="84"/>
        <end position="126"/>
    </location>
</feature>
<evidence type="ECO:0000256" key="1">
    <source>
        <dbReference type="SAM" id="MobiDB-lite"/>
    </source>
</evidence>
<organism evidence="2 3">
    <name type="scientific">Thalassiosira pseudonana</name>
    <name type="common">Marine diatom</name>
    <name type="synonym">Cyclotella nana</name>
    <dbReference type="NCBI Taxonomy" id="35128"/>
    <lineage>
        <taxon>Eukaryota</taxon>
        <taxon>Sar</taxon>
        <taxon>Stramenopiles</taxon>
        <taxon>Ochrophyta</taxon>
        <taxon>Bacillariophyta</taxon>
        <taxon>Coscinodiscophyceae</taxon>
        <taxon>Thalassiosirophycidae</taxon>
        <taxon>Thalassiosirales</taxon>
        <taxon>Thalassiosiraceae</taxon>
        <taxon>Thalassiosira</taxon>
    </lineage>
</organism>
<gene>
    <name evidence="2" type="ORF">THAPSDRAFT_9342</name>
</gene>
<keyword evidence="3" id="KW-1185">Reference proteome</keyword>
<dbReference type="RefSeq" id="XP_002293317.1">
    <property type="nucleotide sequence ID" value="XM_002293281.1"/>
</dbReference>
<dbReference type="Proteomes" id="UP000001449">
    <property type="component" value="Chromosome 13"/>
</dbReference>
<dbReference type="eggNOG" id="KOG1005">
    <property type="taxonomic scope" value="Eukaryota"/>
</dbReference>
<dbReference type="EMBL" id="CM000648">
    <property type="protein sequence ID" value="EED89053.1"/>
    <property type="molecule type" value="Genomic_DNA"/>
</dbReference>
<sequence length="170" mass="19352">MAPGIHCIQPNSLTTYARSSELMRLLHSVIGDDMLRELLLNTVILVPVISSESTPSCRFDQSNYFQLTGPPLNVLAKRFRKMDDPIATGDTSRDSDLSNKRKHQVKYNERQSGSGNEISNQEEEWNPNKPIPRFKLFYSFTEEVVSCNGRNNPERCCNQQQASRPLVTFT</sequence>
<evidence type="ECO:0000313" key="2">
    <source>
        <dbReference type="EMBL" id="EED89053.1"/>
    </source>
</evidence>